<dbReference type="Pfam" id="PF12146">
    <property type="entry name" value="Hydrolase_4"/>
    <property type="match status" value="1"/>
</dbReference>
<gene>
    <name evidence="2" type="ORF">EWF95_01560</name>
</gene>
<keyword evidence="3" id="KW-1185">Reference proteome</keyword>
<sequence>MWSAVYHRSMAPRLTRRHALAGGTTALLGGTAGCLRGEPPEGTVDYAALDQIEWETAPPLKETTAGTPKPVFREYIADEDPNTVLILFHNATLDSRMLRPLASAIADTGVAHVITPDIRGHGPEPIRRGDTDYVGQLIDDLQAIVSTANGLQRPEPLDEFGTVIIGGHGAGGGFATRIGADPLGDSLADAYLLLAPHLGRLLTPTTQRAFGGWQEFNAQSMLLAGTLNGLGIGVYNDTEVLRYEMPESARYGGETLSYTFRLATELVPDEHTAITELGQPTLTLVGNDDEAVEPAAYESLLADTEGHELSLLDGVSHLELMAHPQTLEQTVAWIDSLGG</sequence>
<dbReference type="GO" id="GO:0016787">
    <property type="term" value="F:hydrolase activity"/>
    <property type="evidence" value="ECO:0007669"/>
    <property type="project" value="UniProtKB-KW"/>
</dbReference>
<dbReference type="InterPro" id="IPR022742">
    <property type="entry name" value="Hydrolase_4"/>
</dbReference>
<organism evidence="2 3">
    <name type="scientific">Halonotius roseus</name>
    <dbReference type="NCBI Taxonomy" id="2511997"/>
    <lineage>
        <taxon>Archaea</taxon>
        <taxon>Methanobacteriati</taxon>
        <taxon>Methanobacteriota</taxon>
        <taxon>Stenosarchaea group</taxon>
        <taxon>Halobacteria</taxon>
        <taxon>Halobacteriales</taxon>
        <taxon>Haloferacaceae</taxon>
        <taxon>Halonotius</taxon>
    </lineage>
</organism>
<dbReference type="InterPro" id="IPR029058">
    <property type="entry name" value="AB_hydrolase_fold"/>
</dbReference>
<dbReference type="EMBL" id="SESI01000001">
    <property type="protein sequence ID" value="TQQ81655.1"/>
    <property type="molecule type" value="Genomic_DNA"/>
</dbReference>
<keyword evidence="2" id="KW-0378">Hydrolase</keyword>
<evidence type="ECO:0000259" key="1">
    <source>
        <dbReference type="Pfam" id="PF12146"/>
    </source>
</evidence>
<protein>
    <submittedName>
        <fullName evidence="2">Alpha/beta fold hydrolase</fullName>
    </submittedName>
</protein>
<evidence type="ECO:0000313" key="3">
    <source>
        <dbReference type="Proteomes" id="UP000315385"/>
    </source>
</evidence>
<proteinExistence type="predicted"/>
<feature type="domain" description="Serine aminopeptidase S33" evidence="1">
    <location>
        <begin position="80"/>
        <end position="317"/>
    </location>
</feature>
<name>A0A544QQC6_9EURY</name>
<dbReference type="SUPFAM" id="SSF53474">
    <property type="entry name" value="alpha/beta-Hydrolases"/>
    <property type="match status" value="1"/>
</dbReference>
<accession>A0A544QQC6</accession>
<dbReference type="Proteomes" id="UP000315385">
    <property type="component" value="Unassembled WGS sequence"/>
</dbReference>
<dbReference type="Gene3D" id="3.40.50.1820">
    <property type="entry name" value="alpha/beta hydrolase"/>
    <property type="match status" value="1"/>
</dbReference>
<evidence type="ECO:0000313" key="2">
    <source>
        <dbReference type="EMBL" id="TQQ81655.1"/>
    </source>
</evidence>
<reference evidence="2 3" key="1">
    <citation type="submission" date="2019-02" db="EMBL/GenBank/DDBJ databases">
        <title>Halonotius sp. a new haloqrchaeon isolated from saline water.</title>
        <authorList>
            <person name="Duran-Viseras A."/>
            <person name="Sanchez-Porro C."/>
            <person name="Ventosa A."/>
        </authorList>
    </citation>
    <scope>NUCLEOTIDE SEQUENCE [LARGE SCALE GENOMIC DNA]</scope>
    <source>
        <strain evidence="2 3">F9-27</strain>
    </source>
</reference>
<dbReference type="AlphaFoldDB" id="A0A544QQC6"/>
<comment type="caution">
    <text evidence="2">The sequence shown here is derived from an EMBL/GenBank/DDBJ whole genome shotgun (WGS) entry which is preliminary data.</text>
</comment>